<dbReference type="KEGG" id="ada:A5CPEGH6_13440"/>
<accession>A0A4Y1X2I3</accession>
<evidence type="ECO:0000313" key="3">
    <source>
        <dbReference type="Proteomes" id="UP000319374"/>
    </source>
</evidence>
<gene>
    <name evidence="1" type="ORF">A5CPEGH6_13440</name>
    <name evidence="2" type="ORF">A5CPEGH6_15990</name>
</gene>
<organism evidence="1 3">
    <name type="scientific">Alistipes dispar</name>
    <dbReference type="NCBI Taxonomy" id="2585119"/>
    <lineage>
        <taxon>Bacteria</taxon>
        <taxon>Pseudomonadati</taxon>
        <taxon>Bacteroidota</taxon>
        <taxon>Bacteroidia</taxon>
        <taxon>Bacteroidales</taxon>
        <taxon>Rikenellaceae</taxon>
        <taxon>Alistipes</taxon>
    </lineage>
</organism>
<dbReference type="EMBL" id="AP019736">
    <property type="protein sequence ID" value="BBL06706.1"/>
    <property type="molecule type" value="Genomic_DNA"/>
</dbReference>
<protein>
    <submittedName>
        <fullName evidence="1">Uncharacterized protein</fullName>
    </submittedName>
</protein>
<dbReference type="Proteomes" id="UP000319374">
    <property type="component" value="Chromosome"/>
</dbReference>
<reference evidence="3" key="1">
    <citation type="submission" date="2019-06" db="EMBL/GenBank/DDBJ databases">
        <title>Alistipes onderdonkii subsp. vulgaris subsp. nov., Alistipes dispar sp. nov. and Alistipes communis sp. nov., isolated from human faeces, and creation of Alistipes onderdonkii subsp. onderdonkii subsp. nov.</title>
        <authorList>
            <person name="Sakamoto M."/>
            <person name="Ikeyama N."/>
            <person name="Ogata Y."/>
            <person name="Suda W."/>
            <person name="Iino T."/>
            <person name="Hattori M."/>
            <person name="Ohkuma M."/>
        </authorList>
    </citation>
    <scope>NUCLEOTIDE SEQUENCE [LARGE SCALE GENOMIC DNA]</scope>
    <source>
        <strain evidence="3">5CPEGH6</strain>
    </source>
</reference>
<name>A0A4Y1X2I3_9BACT</name>
<reference evidence="1" key="2">
    <citation type="journal article" date="2020" name="Int. J. Syst. Evol. Microbiol.">
        <title>Alistipes communis sp. nov., Alistipes dispar sp. nov. and Alistipes onderdonkii subsp. vulgaris subsp. nov., isolated from human faeces, and creation of Alistipes onderdonkii subsp. onderdonkii subsp. nov.</title>
        <authorList>
            <person name="Sakamoto M."/>
            <person name="Ikeyama N."/>
            <person name="Ogata Y."/>
            <person name="Suda W."/>
            <person name="Iino T."/>
            <person name="Hattori M."/>
            <person name="Ohkuma M."/>
        </authorList>
    </citation>
    <scope>NUCLEOTIDE SEQUENCE</scope>
    <source>
        <strain evidence="1">5CPEGH6</strain>
    </source>
</reference>
<dbReference type="RefSeq" id="WP_141428496.1">
    <property type="nucleotide sequence ID" value="NZ_AP019736.1"/>
</dbReference>
<dbReference type="EMBL" id="AP019736">
    <property type="protein sequence ID" value="BBL06961.1"/>
    <property type="molecule type" value="Genomic_DNA"/>
</dbReference>
<evidence type="ECO:0000313" key="2">
    <source>
        <dbReference type="EMBL" id="BBL06961.1"/>
    </source>
</evidence>
<dbReference type="AlphaFoldDB" id="A0A4Y1X2I3"/>
<keyword evidence="3" id="KW-1185">Reference proteome</keyword>
<sequence>MYDTRERRSAEPAGLRLMSFLAAHGREILDREKDNTASVHLYGAGAYWVAFERSACQMCRLFPQSETAVFRFREFPFPVVMASVEDDRLREYARRHILRSPGPEYTILAVPELSFDEYRRWYRKKVGEYRP</sequence>
<dbReference type="OrthoDB" id="1004608at2"/>
<dbReference type="GeneID" id="98673582"/>
<proteinExistence type="predicted"/>
<dbReference type="KEGG" id="ada:A5CPEGH6_15990"/>
<evidence type="ECO:0000313" key="1">
    <source>
        <dbReference type="EMBL" id="BBL06706.1"/>
    </source>
</evidence>